<dbReference type="RefSeq" id="WP_008479292.1">
    <property type="nucleotide sequence ID" value="NZ_CAGS01000337.1"/>
</dbReference>
<sequence length="101" mass="11849">MVEYSARDSEQEAKALQLLDHLLDQWLMLADTFKNVDPILAKMALEALDERLDEFAGEIDPIGWDREWYEIGRQLFRRTLLQRLNGFHSGQTRLNGCIFHD</sequence>
<evidence type="ECO:0000313" key="2">
    <source>
        <dbReference type="Proteomes" id="UP000004221"/>
    </source>
</evidence>
<dbReference type="EMBL" id="CAGS01000337">
    <property type="protein sequence ID" value="CCF84829.1"/>
    <property type="molecule type" value="Genomic_DNA"/>
</dbReference>
<keyword evidence="2" id="KW-1185">Reference proteome</keyword>
<protein>
    <submittedName>
        <fullName evidence="1">Uncharacterized protein</fullName>
    </submittedName>
</protein>
<name>I4EJG7_9BACT</name>
<dbReference type="Proteomes" id="UP000004221">
    <property type="component" value="Unassembled WGS sequence"/>
</dbReference>
<reference evidence="1 2" key="1">
    <citation type="journal article" date="2012" name="ISME J.">
        <title>Nitrification expanded: discovery, physiology and genomics of a nitrite-oxidizing bacterium from the phylum Chloroflexi.</title>
        <authorList>
            <person name="Sorokin D.Y."/>
            <person name="Lucker S."/>
            <person name="Vejmelkova D."/>
            <person name="Kostrikina N.A."/>
            <person name="Kleerebezem R."/>
            <person name="Rijpstra W.I."/>
            <person name="Damste J.S."/>
            <person name="Le Paslier D."/>
            <person name="Muyzer G."/>
            <person name="Wagner M."/>
            <person name="van Loosdrecht M.C."/>
            <person name="Daims H."/>
        </authorList>
    </citation>
    <scope>NUCLEOTIDE SEQUENCE [LARGE SCALE GENOMIC DNA]</scope>
    <source>
        <strain evidence="2">none</strain>
    </source>
</reference>
<organism evidence="1 2">
    <name type="scientific">Nitrolancea hollandica Lb</name>
    <dbReference type="NCBI Taxonomy" id="1129897"/>
    <lineage>
        <taxon>Bacteria</taxon>
        <taxon>Pseudomonadati</taxon>
        <taxon>Thermomicrobiota</taxon>
        <taxon>Thermomicrobia</taxon>
        <taxon>Sphaerobacterales</taxon>
        <taxon>Sphaerobacterineae</taxon>
        <taxon>Sphaerobacteraceae</taxon>
        <taxon>Nitrolancea</taxon>
    </lineage>
</organism>
<gene>
    <name evidence="1" type="ORF">NITHO_4010002</name>
</gene>
<accession>I4EJG7</accession>
<proteinExistence type="predicted"/>
<evidence type="ECO:0000313" key="1">
    <source>
        <dbReference type="EMBL" id="CCF84829.1"/>
    </source>
</evidence>
<comment type="caution">
    <text evidence="1">The sequence shown here is derived from an EMBL/GenBank/DDBJ whole genome shotgun (WGS) entry which is preliminary data.</text>
</comment>
<dbReference type="AlphaFoldDB" id="I4EJG7"/>